<protein>
    <submittedName>
        <fullName evidence="9">UDP-GlcNAc:undecaprenyl-phosphate GlcNAc-1-phosphate transferase</fullName>
        <ecNumber evidence="9">2.7.8.33</ecNumber>
    </submittedName>
</protein>
<dbReference type="InterPro" id="IPR000715">
    <property type="entry name" value="Glycosyl_transferase_4"/>
</dbReference>
<dbReference type="GO" id="GO:0009103">
    <property type="term" value="P:lipopolysaccharide biosynthetic process"/>
    <property type="evidence" value="ECO:0007669"/>
    <property type="project" value="TreeGrafter"/>
</dbReference>
<evidence type="ECO:0000256" key="8">
    <source>
        <dbReference type="SAM" id="Phobius"/>
    </source>
</evidence>
<keyword evidence="7" id="KW-0479">Metal-binding</keyword>
<keyword evidence="10" id="KW-1185">Reference proteome</keyword>
<feature type="transmembrane region" description="Helical" evidence="8">
    <location>
        <begin position="123"/>
        <end position="143"/>
    </location>
</feature>
<dbReference type="EC" id="2.7.8.33" evidence="9"/>
<evidence type="ECO:0000256" key="1">
    <source>
        <dbReference type="ARBA" id="ARBA00004651"/>
    </source>
</evidence>
<keyword evidence="6 8" id="KW-0472">Membrane</keyword>
<dbReference type="GO" id="GO:0036380">
    <property type="term" value="F:UDP-N-acetylglucosamine-undecaprenyl-phosphate N-acetylglucosaminephosphotransferase activity"/>
    <property type="evidence" value="ECO:0007669"/>
    <property type="project" value="UniProtKB-EC"/>
</dbReference>
<feature type="transmembrane region" description="Helical" evidence="8">
    <location>
        <begin position="221"/>
        <end position="241"/>
    </location>
</feature>
<organism evidence="9 10">
    <name type="scientific">Allocatelliglobosispora scoriae</name>
    <dbReference type="NCBI Taxonomy" id="643052"/>
    <lineage>
        <taxon>Bacteria</taxon>
        <taxon>Bacillati</taxon>
        <taxon>Actinomycetota</taxon>
        <taxon>Actinomycetes</taxon>
        <taxon>Micromonosporales</taxon>
        <taxon>Micromonosporaceae</taxon>
        <taxon>Allocatelliglobosispora</taxon>
    </lineage>
</organism>
<dbReference type="AlphaFoldDB" id="A0A841BVL9"/>
<keyword evidence="7" id="KW-0460">Magnesium</keyword>
<evidence type="ECO:0000256" key="5">
    <source>
        <dbReference type="ARBA" id="ARBA00022989"/>
    </source>
</evidence>
<dbReference type="GO" id="GO:0044038">
    <property type="term" value="P:cell wall macromolecule biosynthetic process"/>
    <property type="evidence" value="ECO:0007669"/>
    <property type="project" value="TreeGrafter"/>
</dbReference>
<dbReference type="Proteomes" id="UP000587527">
    <property type="component" value="Unassembled WGS sequence"/>
</dbReference>
<comment type="caution">
    <text evidence="9">The sequence shown here is derived from an EMBL/GenBank/DDBJ whole genome shotgun (WGS) entry which is preliminary data.</text>
</comment>
<sequence>MSVGFCALVSFVCALIGTEVIRRFALARGITDRPAAHKSHRAPTPLLGGVAVASAAVAAVVLTGSARDTATLAILAAGVVLSVLGLVDDLYPLGPGFRLIVEGCVAAGIVQAGVVAPVTGAGWLDAALTVVWLVLITNAMNLLDNTDGILAVVSLVTGVAVALAGGGVIALAAAGAALGFLCHNRPPARIFLGDSGSLFLGIVLAASAVRVSSALPIGAAPVAYLLLAMLPATADTLIVIVSRRRAKRSVLLGGVDHLAHRLRRAGLSPWGTVLAFGVGCGGASGLGWLVAEGALGGVWALSGGVVAVSVLVVGAQRVRCYDGAGVTAPMQGQPRDAVAVAVGAGREG</sequence>
<comment type="cofactor">
    <cofactor evidence="7">
        <name>Mg(2+)</name>
        <dbReference type="ChEBI" id="CHEBI:18420"/>
    </cofactor>
</comment>
<accession>A0A841BVL9</accession>
<feature type="transmembrane region" description="Helical" evidence="8">
    <location>
        <begin position="69"/>
        <end position="87"/>
    </location>
</feature>
<evidence type="ECO:0000313" key="10">
    <source>
        <dbReference type="Proteomes" id="UP000587527"/>
    </source>
</evidence>
<dbReference type="GO" id="GO:0046872">
    <property type="term" value="F:metal ion binding"/>
    <property type="evidence" value="ECO:0007669"/>
    <property type="project" value="UniProtKB-KW"/>
</dbReference>
<evidence type="ECO:0000256" key="7">
    <source>
        <dbReference type="PIRSR" id="PIRSR600715-1"/>
    </source>
</evidence>
<dbReference type="GO" id="GO:0005886">
    <property type="term" value="C:plasma membrane"/>
    <property type="evidence" value="ECO:0007669"/>
    <property type="project" value="UniProtKB-SubCell"/>
</dbReference>
<dbReference type="EMBL" id="JACHMN010000002">
    <property type="protein sequence ID" value="MBB5870812.1"/>
    <property type="molecule type" value="Genomic_DNA"/>
</dbReference>
<dbReference type="PANTHER" id="PTHR22926">
    <property type="entry name" value="PHOSPHO-N-ACETYLMURAMOYL-PENTAPEPTIDE-TRANSFERASE"/>
    <property type="match status" value="1"/>
</dbReference>
<evidence type="ECO:0000313" key="9">
    <source>
        <dbReference type="EMBL" id="MBB5870812.1"/>
    </source>
</evidence>
<evidence type="ECO:0000256" key="4">
    <source>
        <dbReference type="ARBA" id="ARBA00022692"/>
    </source>
</evidence>
<dbReference type="CDD" id="cd06853">
    <property type="entry name" value="GT_WecA_like"/>
    <property type="match status" value="1"/>
</dbReference>
<feature type="transmembrane region" description="Helical" evidence="8">
    <location>
        <begin position="297"/>
        <end position="315"/>
    </location>
</feature>
<evidence type="ECO:0000256" key="6">
    <source>
        <dbReference type="ARBA" id="ARBA00023136"/>
    </source>
</evidence>
<name>A0A841BVL9_9ACTN</name>
<keyword evidence="2" id="KW-1003">Cell membrane</keyword>
<feature type="binding site" evidence="7">
    <location>
        <position position="141"/>
    </location>
    <ligand>
        <name>Mg(2+)</name>
        <dbReference type="ChEBI" id="CHEBI:18420"/>
    </ligand>
</feature>
<keyword evidence="5 8" id="KW-1133">Transmembrane helix</keyword>
<dbReference type="RefSeq" id="WP_184838453.1">
    <property type="nucleotide sequence ID" value="NZ_JACHMN010000002.1"/>
</dbReference>
<feature type="binding site" evidence="7">
    <location>
        <position position="194"/>
    </location>
    <ligand>
        <name>Mg(2+)</name>
        <dbReference type="ChEBI" id="CHEBI:18420"/>
    </ligand>
</feature>
<dbReference type="Pfam" id="PF00953">
    <property type="entry name" value="Glycos_transf_4"/>
    <property type="match status" value="1"/>
</dbReference>
<keyword evidence="4 8" id="KW-0812">Transmembrane</keyword>
<feature type="transmembrane region" description="Helical" evidence="8">
    <location>
        <begin position="270"/>
        <end position="291"/>
    </location>
</feature>
<reference evidence="9 10" key="1">
    <citation type="submission" date="2020-08" db="EMBL/GenBank/DDBJ databases">
        <title>Sequencing the genomes of 1000 actinobacteria strains.</title>
        <authorList>
            <person name="Klenk H.-P."/>
        </authorList>
    </citation>
    <scope>NUCLEOTIDE SEQUENCE [LARGE SCALE GENOMIC DNA]</scope>
    <source>
        <strain evidence="9 10">DSM 45362</strain>
    </source>
</reference>
<dbReference type="PANTHER" id="PTHR22926:SF3">
    <property type="entry name" value="UNDECAPRENYL-PHOSPHATE ALPHA-N-ACETYLGLUCOSAMINYL 1-PHOSPHATE TRANSFERASE"/>
    <property type="match status" value="1"/>
</dbReference>
<dbReference type="GO" id="GO:0071555">
    <property type="term" value="P:cell wall organization"/>
    <property type="evidence" value="ECO:0007669"/>
    <property type="project" value="TreeGrafter"/>
</dbReference>
<proteinExistence type="predicted"/>
<feature type="transmembrane region" description="Helical" evidence="8">
    <location>
        <begin position="43"/>
        <end position="62"/>
    </location>
</feature>
<gene>
    <name evidence="9" type="ORF">F4553_004191</name>
</gene>
<keyword evidence="3 9" id="KW-0808">Transferase</keyword>
<evidence type="ECO:0000256" key="2">
    <source>
        <dbReference type="ARBA" id="ARBA00022475"/>
    </source>
</evidence>
<feature type="transmembrane region" description="Helical" evidence="8">
    <location>
        <begin position="149"/>
        <end position="178"/>
    </location>
</feature>
<evidence type="ECO:0000256" key="3">
    <source>
        <dbReference type="ARBA" id="ARBA00022679"/>
    </source>
</evidence>
<comment type="subcellular location">
    <subcellularLocation>
        <location evidence="1">Cell membrane</location>
        <topology evidence="1">Multi-pass membrane protein</topology>
    </subcellularLocation>
</comment>